<evidence type="ECO:0000313" key="2">
    <source>
        <dbReference type="EMBL" id="KDB54352.1"/>
    </source>
</evidence>
<dbReference type="SUPFAM" id="SSF51658">
    <property type="entry name" value="Xylose isomerase-like"/>
    <property type="match status" value="1"/>
</dbReference>
<feature type="domain" description="Xylose isomerase-like TIM barrel" evidence="1">
    <location>
        <begin position="29"/>
        <end position="292"/>
    </location>
</feature>
<name>A0A059KS85_9BURK</name>
<comment type="caution">
    <text evidence="2">The sequence shown here is derived from an EMBL/GenBank/DDBJ whole genome shotgun (WGS) entry which is preliminary data.</text>
</comment>
<dbReference type="PATRIC" id="fig|1286631.3.peg.82"/>
<dbReference type="AlphaFoldDB" id="A0A059KS85"/>
<dbReference type="PANTHER" id="PTHR12110:SF41">
    <property type="entry name" value="INOSOSE DEHYDRATASE"/>
    <property type="match status" value="1"/>
</dbReference>
<dbReference type="InterPro" id="IPR050312">
    <property type="entry name" value="IolE/XylAMocC-like"/>
</dbReference>
<accession>A0A059KS85</accession>
<sequence>MAMRIHGAPCSWGVDDPKNPHLPPWARVLDEAREAGYAGLELGPYGYMPLDVGVLGAELQRRGLHLVAGTIFDDLVSADNLPALLRQADEIGALLKALPPPASEPGQRRPAPYLVIIDWGHRERDLAAGRSDAAPRLSDADWARMVDHIRQIADLARERHGIRSVIHPHAGGSIEFADEIRRIAADIPDATAGLCLDTGHLHYSGMDPVAWLREFAHRLDYVHFKDVDAARHREVLAGAPVPFFEACARGVMCPIGQGSLDYPAIRAVLQEIGYQGHITVEQERDPRQADTSLRDVRISRDFLRGIGFQ</sequence>
<dbReference type="Proteomes" id="UP000026714">
    <property type="component" value="Unassembled WGS sequence"/>
</dbReference>
<dbReference type="STRING" id="34103.SAMN05421778_106201"/>
<dbReference type="eggNOG" id="COG1082">
    <property type="taxonomic scope" value="Bacteria"/>
</dbReference>
<protein>
    <submittedName>
        <fullName evidence="2">Myo-inositol catabolism protein</fullName>
    </submittedName>
</protein>
<gene>
    <name evidence="2" type="ORF">X805_00820</name>
</gene>
<reference evidence="2 3" key="1">
    <citation type="journal article" date="2014" name="FEMS Microbiol. Ecol.">
        <title>Sphaerotilus natans encrusted with nanoball-shaped Fe(III) oxide minerals formed by nitrate-reducing mixotrophic Fe(II) oxidation.</title>
        <authorList>
            <person name="Park S."/>
            <person name="Kim D.H."/>
            <person name="Lee J.H."/>
            <person name="Hur H.G."/>
        </authorList>
    </citation>
    <scope>NUCLEOTIDE SEQUENCE [LARGE SCALE GENOMIC DNA]</scope>
    <source>
        <strain evidence="2 3">DSM 6575</strain>
    </source>
</reference>
<keyword evidence="3" id="KW-1185">Reference proteome</keyword>
<dbReference type="EMBL" id="AZRA01000002">
    <property type="protein sequence ID" value="KDB54352.1"/>
    <property type="molecule type" value="Genomic_DNA"/>
</dbReference>
<dbReference type="InterPro" id="IPR036237">
    <property type="entry name" value="Xyl_isomerase-like_sf"/>
</dbReference>
<evidence type="ECO:0000313" key="3">
    <source>
        <dbReference type="Proteomes" id="UP000026714"/>
    </source>
</evidence>
<evidence type="ECO:0000259" key="1">
    <source>
        <dbReference type="Pfam" id="PF01261"/>
    </source>
</evidence>
<dbReference type="Gene3D" id="3.20.20.150">
    <property type="entry name" value="Divalent-metal-dependent TIM barrel enzymes"/>
    <property type="match status" value="1"/>
</dbReference>
<dbReference type="InterPro" id="IPR013022">
    <property type="entry name" value="Xyl_isomerase-like_TIM-brl"/>
</dbReference>
<organism evidence="2 3">
    <name type="scientific">Sphaerotilus natans subsp. natans DSM 6575</name>
    <dbReference type="NCBI Taxonomy" id="1286631"/>
    <lineage>
        <taxon>Bacteria</taxon>
        <taxon>Pseudomonadati</taxon>
        <taxon>Pseudomonadota</taxon>
        <taxon>Betaproteobacteria</taxon>
        <taxon>Burkholderiales</taxon>
        <taxon>Sphaerotilaceae</taxon>
        <taxon>Sphaerotilus</taxon>
    </lineage>
</organism>
<dbReference type="PANTHER" id="PTHR12110">
    <property type="entry name" value="HYDROXYPYRUVATE ISOMERASE"/>
    <property type="match status" value="1"/>
</dbReference>
<dbReference type="RefSeq" id="WP_037476999.1">
    <property type="nucleotide sequence ID" value="NZ_AZRA01000002.1"/>
</dbReference>
<proteinExistence type="predicted"/>
<dbReference type="Pfam" id="PF01261">
    <property type="entry name" value="AP_endonuc_2"/>
    <property type="match status" value="1"/>
</dbReference>